<dbReference type="PROSITE" id="PS51257">
    <property type="entry name" value="PROKAR_LIPOPROTEIN"/>
    <property type="match status" value="1"/>
</dbReference>
<keyword evidence="2" id="KW-0472">Membrane</keyword>
<evidence type="ECO:0000256" key="1">
    <source>
        <dbReference type="SAM" id="MobiDB-lite"/>
    </source>
</evidence>
<feature type="compositionally biased region" description="Low complexity" evidence="1">
    <location>
        <begin position="339"/>
        <end position="355"/>
    </location>
</feature>
<protein>
    <recommendedName>
        <fullName evidence="6">2-oxoglutarate dehydrogenase</fullName>
    </recommendedName>
</protein>
<evidence type="ECO:0000313" key="4">
    <source>
        <dbReference type="EMBL" id="MBB6333612.1"/>
    </source>
</evidence>
<comment type="caution">
    <text evidence="4">The sequence shown here is derived from an EMBL/GenBank/DDBJ whole genome shotgun (WGS) entry which is preliminary data.</text>
</comment>
<dbReference type="RefSeq" id="WP_184451307.1">
    <property type="nucleotide sequence ID" value="NZ_JACHMK010000001.1"/>
</dbReference>
<proteinExistence type="predicted"/>
<keyword evidence="2" id="KW-1133">Transmembrane helix</keyword>
<dbReference type="InterPro" id="IPR046112">
    <property type="entry name" value="DUF6049"/>
</dbReference>
<dbReference type="Pfam" id="PF19516">
    <property type="entry name" value="DUF6049"/>
    <property type="match status" value="1"/>
</dbReference>
<reference evidence="4" key="1">
    <citation type="submission" date="2020-08" db="EMBL/GenBank/DDBJ databases">
        <title>Sequencing the genomes of 1000 actinobacteria strains.</title>
        <authorList>
            <person name="Klenk H.-P."/>
        </authorList>
    </citation>
    <scope>NUCLEOTIDE SEQUENCE</scope>
    <source>
        <strain evidence="4">DSM 10695</strain>
    </source>
</reference>
<evidence type="ECO:0008006" key="6">
    <source>
        <dbReference type="Google" id="ProtNLM"/>
    </source>
</evidence>
<evidence type="ECO:0000256" key="2">
    <source>
        <dbReference type="SAM" id="Phobius"/>
    </source>
</evidence>
<dbReference type="EMBL" id="JACHMK010000001">
    <property type="protein sequence ID" value="MBB6333612.1"/>
    <property type="molecule type" value="Genomic_DNA"/>
</dbReference>
<keyword evidence="3" id="KW-0732">Signal</keyword>
<feature type="region of interest" description="Disordered" evidence="1">
    <location>
        <begin position="326"/>
        <end position="360"/>
    </location>
</feature>
<organism evidence="4 5">
    <name type="scientific">Schaalia hyovaginalis</name>
    <dbReference type="NCBI Taxonomy" id="29316"/>
    <lineage>
        <taxon>Bacteria</taxon>
        <taxon>Bacillati</taxon>
        <taxon>Actinomycetota</taxon>
        <taxon>Actinomycetes</taxon>
        <taxon>Actinomycetales</taxon>
        <taxon>Actinomycetaceae</taxon>
        <taxon>Schaalia</taxon>
    </lineage>
</organism>
<dbReference type="Proteomes" id="UP000617426">
    <property type="component" value="Unassembled WGS sequence"/>
</dbReference>
<feature type="signal peptide" evidence="3">
    <location>
        <begin position="1"/>
        <end position="36"/>
    </location>
</feature>
<gene>
    <name evidence="4" type="ORF">HD592_000177</name>
</gene>
<keyword evidence="2" id="KW-0812">Transmembrane</keyword>
<feature type="transmembrane region" description="Helical" evidence="2">
    <location>
        <begin position="695"/>
        <end position="716"/>
    </location>
</feature>
<accession>A0A923E3B1</accession>
<evidence type="ECO:0000313" key="5">
    <source>
        <dbReference type="Proteomes" id="UP000617426"/>
    </source>
</evidence>
<name>A0A923E3B1_9ACTO</name>
<keyword evidence="5" id="KW-1185">Reference proteome</keyword>
<feature type="chain" id="PRO_5037126862" description="2-oxoglutarate dehydrogenase" evidence="3">
    <location>
        <begin position="37"/>
        <end position="735"/>
    </location>
</feature>
<feature type="compositionally biased region" description="Gly residues" evidence="1">
    <location>
        <begin position="326"/>
        <end position="338"/>
    </location>
</feature>
<evidence type="ECO:0000256" key="3">
    <source>
        <dbReference type="SAM" id="SignalP"/>
    </source>
</evidence>
<sequence length="735" mass="75307">MSRAHVLTRILVLGASALTAACATGFALTPTGPALAAPEEARALHAAAEEPASAPASLFAGAAQSNGLEVSINEVAPRILTAENELLVAGSVKNTGSSALPAPVLELSVGAWTPVSVAALESELSSPSPWEVTVSTQVLGMQLEPGAESPFEFRVPIDYLPLGFPASWGPRTLTVSSSSQEASGRDRSLLIWDTSQPIEQTRVNALIPWTSQNTRGGEAGRRAVLQIAKTPGATLAMDARVLPAPRAGADEESAQSGVSRAEAEAAANDAQFVDSLYGAASEIVALPEGDACLATLAATGAEDLLDEALASIDAFPASPGALSAVLGGGAAEGEGAESGAGPQSASPSEESSPAEDGAHRPSIVKNVSWPRGELFGTQALGAFADRVTIAPEGALSPVQILDFTPSSVMKVDPATGSAGSGSTVLAPHTQLNELLNWATTNKADELDAEQGLAALTAIITRERPSASRTLFLAASRTEAPTERLAQRLNSLLNARWVAPISFQEAAASEASDVERLAADAGAVPEASAEAVATVTDSLASLGHLATAASDPEAVFASIGDALPALSAAVPAQEQRTRANAIRADVAWLRSQVSATPSDAVNLINKSAEFPVRVRNDLEWDVDVLVSIVPSDPRLEVTSTTRATLKAQSVTSVGVPVTAIGSGNIEVTYDISTPDGAPLTDSPPILVRMRASWEDALTVTAASALAVLFVVGLVRTVRSKLNRAHGRAMNAPGEDA</sequence>
<dbReference type="AlphaFoldDB" id="A0A923E3B1"/>